<comment type="caution">
    <text evidence="5">The sequence shown here is derived from an EMBL/GenBank/DDBJ whole genome shotgun (WGS) entry which is preliminary data.</text>
</comment>
<dbReference type="PROSITE" id="PS50977">
    <property type="entry name" value="HTH_TETR_2"/>
    <property type="match status" value="1"/>
</dbReference>
<evidence type="ECO:0000256" key="3">
    <source>
        <dbReference type="SAM" id="MobiDB-lite"/>
    </source>
</evidence>
<feature type="compositionally biased region" description="Basic and acidic residues" evidence="3">
    <location>
        <begin position="33"/>
        <end position="49"/>
    </location>
</feature>
<dbReference type="GO" id="GO:0003700">
    <property type="term" value="F:DNA-binding transcription factor activity"/>
    <property type="evidence" value="ECO:0007669"/>
    <property type="project" value="TreeGrafter"/>
</dbReference>
<sequence length="236" mass="26782">MFARHVSALVFRLPMKRSAQPATASKSPRTRHAKDVPARARTQPEDGKPRTPGQEEGADRRHEILEIAAELFAERGYRATSIRDIAERAGLLAGSLYYHIRSKEALFVEIHNTALAAAAMRIHNALEDVTDPWARLQAACLEMLEIQLNSGSLTLPIMNNLRSVPTSVRDVLIQQRDDFEKIFRGLVADLPLDRNIDKNLYRILLLSLLNSADGWFREGRLSREEIAEQILRIFRH</sequence>
<dbReference type="InterPro" id="IPR036271">
    <property type="entry name" value="Tet_transcr_reg_TetR-rel_C_sf"/>
</dbReference>
<keyword evidence="1 2" id="KW-0238">DNA-binding</keyword>
<dbReference type="Gene3D" id="1.10.10.60">
    <property type="entry name" value="Homeodomain-like"/>
    <property type="match status" value="1"/>
</dbReference>
<accession>A0A511FR72</accession>
<dbReference type="Pfam" id="PF17932">
    <property type="entry name" value="TetR_C_24"/>
    <property type="match status" value="1"/>
</dbReference>
<dbReference type="InterPro" id="IPR009057">
    <property type="entry name" value="Homeodomain-like_sf"/>
</dbReference>
<dbReference type="PRINTS" id="PR00455">
    <property type="entry name" value="HTHTETR"/>
</dbReference>
<name>A0A511FR72_9PROT</name>
<dbReference type="PANTHER" id="PTHR30055:SF226">
    <property type="entry name" value="HTH-TYPE TRANSCRIPTIONAL REGULATOR PKSA"/>
    <property type="match status" value="1"/>
</dbReference>
<dbReference type="PANTHER" id="PTHR30055">
    <property type="entry name" value="HTH-TYPE TRANSCRIPTIONAL REGULATOR RUTR"/>
    <property type="match status" value="1"/>
</dbReference>
<dbReference type="InterPro" id="IPR050109">
    <property type="entry name" value="HTH-type_TetR-like_transc_reg"/>
</dbReference>
<dbReference type="Pfam" id="PF00440">
    <property type="entry name" value="TetR_N"/>
    <property type="match status" value="1"/>
</dbReference>
<dbReference type="GO" id="GO:0000976">
    <property type="term" value="F:transcription cis-regulatory region binding"/>
    <property type="evidence" value="ECO:0007669"/>
    <property type="project" value="TreeGrafter"/>
</dbReference>
<evidence type="ECO:0000256" key="1">
    <source>
        <dbReference type="ARBA" id="ARBA00023125"/>
    </source>
</evidence>
<proteinExistence type="predicted"/>
<organism evidence="5 6">
    <name type="scientific">Acetobacter tropicalis</name>
    <dbReference type="NCBI Taxonomy" id="104102"/>
    <lineage>
        <taxon>Bacteria</taxon>
        <taxon>Pseudomonadati</taxon>
        <taxon>Pseudomonadota</taxon>
        <taxon>Alphaproteobacteria</taxon>
        <taxon>Acetobacterales</taxon>
        <taxon>Acetobacteraceae</taxon>
        <taxon>Acetobacter</taxon>
    </lineage>
</organism>
<evidence type="ECO:0000313" key="6">
    <source>
        <dbReference type="Proteomes" id="UP000321800"/>
    </source>
</evidence>
<dbReference type="InterPro" id="IPR001647">
    <property type="entry name" value="HTH_TetR"/>
</dbReference>
<dbReference type="AlphaFoldDB" id="A0A511FR72"/>
<dbReference type="Proteomes" id="UP000321800">
    <property type="component" value="Unassembled WGS sequence"/>
</dbReference>
<dbReference type="SUPFAM" id="SSF46689">
    <property type="entry name" value="Homeodomain-like"/>
    <property type="match status" value="1"/>
</dbReference>
<evidence type="ECO:0000259" key="4">
    <source>
        <dbReference type="PROSITE" id="PS50977"/>
    </source>
</evidence>
<dbReference type="EMBL" id="BJVR01000036">
    <property type="protein sequence ID" value="GEL51448.1"/>
    <property type="molecule type" value="Genomic_DNA"/>
</dbReference>
<dbReference type="Gene3D" id="1.10.357.10">
    <property type="entry name" value="Tetracycline Repressor, domain 2"/>
    <property type="match status" value="1"/>
</dbReference>
<feature type="domain" description="HTH tetR-type" evidence="4">
    <location>
        <begin position="58"/>
        <end position="118"/>
    </location>
</feature>
<feature type="DNA-binding region" description="H-T-H motif" evidence="2">
    <location>
        <begin position="81"/>
        <end position="100"/>
    </location>
</feature>
<protein>
    <recommendedName>
        <fullName evidence="4">HTH tetR-type domain-containing protein</fullName>
    </recommendedName>
</protein>
<gene>
    <name evidence="5" type="ORF">ATR01nite_25230</name>
</gene>
<evidence type="ECO:0000313" key="5">
    <source>
        <dbReference type="EMBL" id="GEL51448.1"/>
    </source>
</evidence>
<dbReference type="SUPFAM" id="SSF48498">
    <property type="entry name" value="Tetracyclin repressor-like, C-terminal domain"/>
    <property type="match status" value="1"/>
</dbReference>
<reference evidence="5 6" key="1">
    <citation type="submission" date="2019-07" db="EMBL/GenBank/DDBJ databases">
        <title>Whole genome shotgun sequence of Acetobacter tropicalis NBRC 16470.</title>
        <authorList>
            <person name="Hosoyama A."/>
            <person name="Uohara A."/>
            <person name="Ohji S."/>
            <person name="Ichikawa N."/>
        </authorList>
    </citation>
    <scope>NUCLEOTIDE SEQUENCE [LARGE SCALE GENOMIC DNA]</scope>
    <source>
        <strain evidence="5 6">NBRC 16470</strain>
    </source>
</reference>
<feature type="region of interest" description="Disordered" evidence="3">
    <location>
        <begin position="17"/>
        <end position="60"/>
    </location>
</feature>
<evidence type="ECO:0000256" key="2">
    <source>
        <dbReference type="PROSITE-ProRule" id="PRU00335"/>
    </source>
</evidence>
<dbReference type="InterPro" id="IPR041490">
    <property type="entry name" value="KstR2_TetR_C"/>
</dbReference>